<protein>
    <recommendedName>
        <fullName evidence="3">DUF3164 family protein</fullName>
    </recommendedName>
</protein>
<dbReference type="InterPro" id="IPR021505">
    <property type="entry name" value="Phage_B3_Orf6"/>
</dbReference>
<evidence type="ECO:0000256" key="1">
    <source>
        <dbReference type="SAM" id="MobiDB-lite"/>
    </source>
</evidence>
<organism evidence="2">
    <name type="scientific">Candidatus Kentrum sp. LPFa</name>
    <dbReference type="NCBI Taxonomy" id="2126335"/>
    <lineage>
        <taxon>Bacteria</taxon>
        <taxon>Pseudomonadati</taxon>
        <taxon>Pseudomonadota</taxon>
        <taxon>Gammaproteobacteria</taxon>
        <taxon>Candidatus Kentrum</taxon>
    </lineage>
</organism>
<dbReference type="AlphaFoldDB" id="A0A450W4U6"/>
<dbReference type="Pfam" id="PF11363">
    <property type="entry name" value="DUF3164"/>
    <property type="match status" value="1"/>
</dbReference>
<accession>A0A450W4U6</accession>
<sequence length="256" mass="29079">MPQGNLQTRDENPEGYRSNQSGFLLPITMAPGQNSGKEDEIPEGCPRTPNRGKEDDIPAGYLRNPQGHLIPMEMVPPLEREKDELVRELTEAARRLNRSIRAYKLRVMADVKAYLERSLARYNVKPRGAKGNLTLTSFDGALQIKISTANRVDFDERIQAVQALVYACLDEFTEGSRKEVKVLIEDAFRSNQDGIISSTRVLRLLRLDIDHPTWKAAMDALRDSIQVVSSKEYLRVYERDTNEESFRMIPLNVSDA</sequence>
<proteinExistence type="predicted"/>
<evidence type="ECO:0008006" key="3">
    <source>
        <dbReference type="Google" id="ProtNLM"/>
    </source>
</evidence>
<reference evidence="2" key="1">
    <citation type="submission" date="2019-02" db="EMBL/GenBank/DDBJ databases">
        <authorList>
            <person name="Gruber-Vodicka R. H."/>
            <person name="Seah K. B. B."/>
        </authorList>
    </citation>
    <scope>NUCLEOTIDE SEQUENCE</scope>
    <source>
        <strain evidence="2">BECK_S313</strain>
    </source>
</reference>
<gene>
    <name evidence="2" type="ORF">BECKLPF1236B_GA0070989_102927</name>
</gene>
<evidence type="ECO:0000313" key="2">
    <source>
        <dbReference type="EMBL" id="VFK12073.1"/>
    </source>
</evidence>
<name>A0A450W4U6_9GAMM</name>
<feature type="region of interest" description="Disordered" evidence="1">
    <location>
        <begin position="1"/>
        <end position="65"/>
    </location>
</feature>
<dbReference type="EMBL" id="CAADFK010000029">
    <property type="protein sequence ID" value="VFK12073.1"/>
    <property type="molecule type" value="Genomic_DNA"/>
</dbReference>